<evidence type="ECO:0000313" key="2">
    <source>
        <dbReference type="EMBL" id="DAD87629.1"/>
    </source>
</evidence>
<feature type="region of interest" description="Disordered" evidence="1">
    <location>
        <begin position="287"/>
        <end position="347"/>
    </location>
</feature>
<dbReference type="EMBL" id="BK015023">
    <property type="protein sequence ID" value="DAD87629.1"/>
    <property type="molecule type" value="Genomic_DNA"/>
</dbReference>
<proteinExistence type="predicted"/>
<evidence type="ECO:0000256" key="1">
    <source>
        <dbReference type="SAM" id="MobiDB-lite"/>
    </source>
</evidence>
<name>A0A8S5MYY9_9CAUD</name>
<sequence length="347" mass="38738">MGKVLIDGASKQFNDLAEIVDPMLALFYICAANNIPFYLDKAKEMKRIAILAYIGKLSQQKIELGPNGQGFADGDTSVELVLDFLATGEDRWHRDWGMGYTAEEYKRLDDIFETYSARLVSAGGYDAQQEDTLRVCAKMRLKADQALSLGTKEGVDIASKLNKMIQDNLASENLRKRDEKPVEELRIDSIVDSLEKAGFLKKGKILPLADVQRVLLERAGILGGNPSHVYPYTLDAADQMLQAIINTMRTNDGQPVITRLPDNMRLDANVSSEFAQEPNADEKEAYEKMGLVRRGGSQTPQPEKQPEKPQVYQKKGPQRGKPLPPTINLNNPYNTQSKPKNKPPRKS</sequence>
<reference evidence="2" key="1">
    <citation type="journal article" date="2021" name="Proc. Natl. Acad. Sci. U.S.A.">
        <title>A Catalog of Tens of Thousands of Viruses from Human Metagenomes Reveals Hidden Associations with Chronic Diseases.</title>
        <authorList>
            <person name="Tisza M.J."/>
            <person name="Buck C.B."/>
        </authorList>
    </citation>
    <scope>NUCLEOTIDE SEQUENCE</scope>
    <source>
        <strain evidence="2">CtoMB99</strain>
    </source>
</reference>
<accession>A0A8S5MYY9</accession>
<organism evidence="2">
    <name type="scientific">Siphoviridae sp. ctoMB99</name>
    <dbReference type="NCBI Taxonomy" id="2826459"/>
    <lineage>
        <taxon>Viruses</taxon>
        <taxon>Duplodnaviria</taxon>
        <taxon>Heunggongvirae</taxon>
        <taxon>Uroviricota</taxon>
        <taxon>Caudoviricetes</taxon>
    </lineage>
</organism>
<feature type="compositionally biased region" description="Polar residues" evidence="1">
    <location>
        <begin position="327"/>
        <end position="338"/>
    </location>
</feature>
<protein>
    <submittedName>
        <fullName evidence="2">Uncharacterized protein</fullName>
    </submittedName>
</protein>